<accession>A0A9J5ZCP1</accession>
<reference evidence="1 2" key="1">
    <citation type="submission" date="2020-09" db="EMBL/GenBank/DDBJ databases">
        <title>De no assembly of potato wild relative species, Solanum commersonii.</title>
        <authorList>
            <person name="Cho K."/>
        </authorList>
    </citation>
    <scope>NUCLEOTIDE SEQUENCE [LARGE SCALE GENOMIC DNA]</scope>
    <source>
        <strain evidence="1">LZ3.2</strain>
        <tissue evidence="1">Leaf</tissue>
    </source>
</reference>
<protein>
    <submittedName>
        <fullName evidence="1">Uncharacterized protein</fullName>
    </submittedName>
</protein>
<dbReference type="EMBL" id="JACXVP010000004">
    <property type="protein sequence ID" value="KAG5610181.1"/>
    <property type="molecule type" value="Genomic_DNA"/>
</dbReference>
<organism evidence="1 2">
    <name type="scientific">Solanum commersonii</name>
    <name type="common">Commerson's wild potato</name>
    <name type="synonym">Commerson's nightshade</name>
    <dbReference type="NCBI Taxonomy" id="4109"/>
    <lineage>
        <taxon>Eukaryota</taxon>
        <taxon>Viridiplantae</taxon>
        <taxon>Streptophyta</taxon>
        <taxon>Embryophyta</taxon>
        <taxon>Tracheophyta</taxon>
        <taxon>Spermatophyta</taxon>
        <taxon>Magnoliopsida</taxon>
        <taxon>eudicotyledons</taxon>
        <taxon>Gunneridae</taxon>
        <taxon>Pentapetalae</taxon>
        <taxon>asterids</taxon>
        <taxon>lamiids</taxon>
        <taxon>Solanales</taxon>
        <taxon>Solanaceae</taxon>
        <taxon>Solanoideae</taxon>
        <taxon>Solaneae</taxon>
        <taxon>Solanum</taxon>
    </lineage>
</organism>
<dbReference type="OrthoDB" id="1305729at2759"/>
<keyword evidence="2" id="KW-1185">Reference proteome</keyword>
<proteinExistence type="predicted"/>
<gene>
    <name evidence="1" type="ORF">H5410_021462</name>
</gene>
<evidence type="ECO:0000313" key="1">
    <source>
        <dbReference type="EMBL" id="KAG5610181.1"/>
    </source>
</evidence>
<dbReference type="PANTHER" id="PTHR37722:SF2">
    <property type="entry name" value="OS01G0167700 PROTEIN"/>
    <property type="match status" value="1"/>
</dbReference>
<evidence type="ECO:0000313" key="2">
    <source>
        <dbReference type="Proteomes" id="UP000824120"/>
    </source>
</evidence>
<comment type="caution">
    <text evidence="1">The sequence shown here is derived from an EMBL/GenBank/DDBJ whole genome shotgun (WGS) entry which is preliminary data.</text>
</comment>
<dbReference type="AlphaFoldDB" id="A0A9J5ZCP1"/>
<sequence length="101" mass="11357">MLARHIYEDNQLLQPSPVIQTKEAIYLGSLQDKEVHQSEHLEVMRARGLYNTNDKVNPLANSTSKQFSIIDILGDDGPNFELESSTHECHVAFSIEGIFDG</sequence>
<dbReference type="Proteomes" id="UP000824120">
    <property type="component" value="Chromosome 4"/>
</dbReference>
<dbReference type="PANTHER" id="PTHR37722">
    <property type="entry name" value="OS01G0167700 PROTEIN"/>
    <property type="match status" value="1"/>
</dbReference>
<name>A0A9J5ZCP1_SOLCO</name>